<proteinExistence type="predicted"/>
<dbReference type="EMBL" id="JBDODL010004410">
    <property type="protein sequence ID" value="MES1923030.1"/>
    <property type="molecule type" value="Genomic_DNA"/>
</dbReference>
<gene>
    <name evidence="2" type="ORF">MHBO_004564</name>
</gene>
<organism evidence="2 3">
    <name type="scientific">Bonamia ostreae</name>
    <dbReference type="NCBI Taxonomy" id="126728"/>
    <lineage>
        <taxon>Eukaryota</taxon>
        <taxon>Sar</taxon>
        <taxon>Rhizaria</taxon>
        <taxon>Endomyxa</taxon>
        <taxon>Ascetosporea</taxon>
        <taxon>Haplosporida</taxon>
        <taxon>Bonamia</taxon>
    </lineage>
</organism>
<name>A0ABV2ATP0_9EUKA</name>
<comment type="caution">
    <text evidence="2">The sequence shown here is derived from an EMBL/GenBank/DDBJ whole genome shotgun (WGS) entry which is preliminary data.</text>
</comment>
<feature type="non-terminal residue" evidence="2">
    <location>
        <position position="113"/>
    </location>
</feature>
<dbReference type="Proteomes" id="UP001439008">
    <property type="component" value="Unassembled WGS sequence"/>
</dbReference>
<evidence type="ECO:0000313" key="2">
    <source>
        <dbReference type="EMBL" id="MES1923030.1"/>
    </source>
</evidence>
<keyword evidence="3" id="KW-1185">Reference proteome</keyword>
<sequence>MKRDLKTCEQKHRFDIQNINQQRAFDAENHKLESNKLKDETKRNKELTGQLAAVNNKLTESERTVTRLTVDRDRYKSHYEDTKEHLKKAESRNDKIETLNRHQQQQVGGNGTC</sequence>
<evidence type="ECO:0000313" key="3">
    <source>
        <dbReference type="Proteomes" id="UP001439008"/>
    </source>
</evidence>
<accession>A0ABV2ATP0</accession>
<reference evidence="2 3" key="1">
    <citation type="journal article" date="2024" name="BMC Biol.">
        <title>Comparative genomics of Ascetosporea gives new insight into the evolutionary basis for animal parasitism in Rhizaria.</title>
        <authorList>
            <person name="Hiltunen Thoren M."/>
            <person name="Onut-Brannstrom I."/>
            <person name="Alfjorden A."/>
            <person name="Peckova H."/>
            <person name="Swords F."/>
            <person name="Hooper C."/>
            <person name="Holzer A.S."/>
            <person name="Bass D."/>
            <person name="Burki F."/>
        </authorList>
    </citation>
    <scope>NUCLEOTIDE SEQUENCE [LARGE SCALE GENOMIC DNA]</scope>
    <source>
        <strain evidence="2">20-A016</strain>
    </source>
</reference>
<feature type="compositionally biased region" description="Basic and acidic residues" evidence="1">
    <location>
        <begin position="76"/>
        <end position="100"/>
    </location>
</feature>
<protein>
    <submittedName>
        <fullName evidence="2">Uncharacterized protein</fullName>
    </submittedName>
</protein>
<feature type="region of interest" description="Disordered" evidence="1">
    <location>
        <begin position="76"/>
        <end position="113"/>
    </location>
</feature>
<evidence type="ECO:0000256" key="1">
    <source>
        <dbReference type="SAM" id="MobiDB-lite"/>
    </source>
</evidence>